<protein>
    <submittedName>
        <fullName evidence="1">Uncharacterized protein</fullName>
    </submittedName>
</protein>
<name>A0A6H0A0F2_LYSSH</name>
<evidence type="ECO:0000313" key="1">
    <source>
        <dbReference type="EMBL" id="QIS31275.1"/>
    </source>
</evidence>
<sequence>MSECSEFLKGGVFDTIIVNHELNINENLLEWLKKVDYHTFQEKVSGGLNIGFPIVTEGSPPIPIDIGIDFSEEDFNQWKIAVQEGKYRQFTENEKLQIIKKSASEVIVYGWLECLKFTNNGTGLICRVLSDIKASTILFKAQFIPHSPEDDKVPIVNDFIVTGASEVIGLKKGDEIPFAGVTATIKREGKNAVTISLNTDKGTYSETIPEIIDPPITPPEKPPEPKPLIISESEKQAAMSKLYRYAIDKWNERNNNLGPGGIVRVEELYVVEDYKVHFKILFHHVFVTVLHLRVTTDSYMEDTVDLANLDSLNNRDASVIIAPERLRPAKWELYVPLKEIAEIILKEVHNE</sequence>
<dbReference type="RefSeq" id="WP_031416908.1">
    <property type="nucleotide sequence ID" value="NZ_CP064071.1"/>
</dbReference>
<reference evidence="1" key="1">
    <citation type="submission" date="2020-02" db="EMBL/GenBank/DDBJ databases">
        <authorList>
            <person name="Hu X."/>
            <person name="Yuan Z."/>
            <person name="Cheng J."/>
            <person name="Geng P."/>
        </authorList>
    </citation>
    <scope>NUCLEOTIDE SEQUENCE</scope>
    <source>
        <strain evidence="1">SSII-1</strain>
        <plasmid evidence="1">pSSII-1</plasmid>
    </source>
</reference>
<keyword evidence="1" id="KW-0614">Plasmid</keyword>
<dbReference type="AlphaFoldDB" id="A0A6H0A0F2"/>
<geneLocation type="plasmid" evidence="1">
    <name>pSSII-1</name>
</geneLocation>
<proteinExistence type="predicted"/>
<dbReference type="EMBL" id="MT075580">
    <property type="protein sequence ID" value="QIS31275.1"/>
    <property type="molecule type" value="Genomic_DNA"/>
</dbReference>
<accession>A0A6H0A0F2</accession>
<organism evidence="1">
    <name type="scientific">Lysinibacillus sphaericus</name>
    <name type="common">Bacillus sphaericus</name>
    <dbReference type="NCBI Taxonomy" id="1421"/>
    <lineage>
        <taxon>Bacteria</taxon>
        <taxon>Bacillati</taxon>
        <taxon>Bacillota</taxon>
        <taxon>Bacilli</taxon>
        <taxon>Bacillales</taxon>
        <taxon>Bacillaceae</taxon>
        <taxon>Lysinibacillus</taxon>
    </lineage>
</organism>